<feature type="compositionally biased region" description="Basic and acidic residues" evidence="5">
    <location>
        <begin position="1"/>
        <end position="12"/>
    </location>
</feature>
<accession>A0A6H0XJ88</accession>
<gene>
    <name evidence="7" type="ORF">AMS68_000304</name>
</gene>
<evidence type="ECO:0000313" key="7">
    <source>
        <dbReference type="EMBL" id="QIW94786.1"/>
    </source>
</evidence>
<evidence type="ECO:0000313" key="8">
    <source>
        <dbReference type="Proteomes" id="UP000503462"/>
    </source>
</evidence>
<keyword evidence="1 4" id="KW-0238">DNA-binding</keyword>
<feature type="compositionally biased region" description="Polar residues" evidence="5">
    <location>
        <begin position="170"/>
        <end position="186"/>
    </location>
</feature>
<feature type="region of interest" description="Disordered" evidence="5">
    <location>
        <begin position="163"/>
        <end position="207"/>
    </location>
</feature>
<dbReference type="InterPro" id="IPR001356">
    <property type="entry name" value="HD"/>
</dbReference>
<evidence type="ECO:0000256" key="5">
    <source>
        <dbReference type="SAM" id="MobiDB-lite"/>
    </source>
</evidence>
<evidence type="ECO:0000256" key="2">
    <source>
        <dbReference type="ARBA" id="ARBA00023155"/>
    </source>
</evidence>
<keyword evidence="2 4" id="KW-0371">Homeobox</keyword>
<dbReference type="Pfam" id="PF05920">
    <property type="entry name" value="Homeobox_KN"/>
    <property type="match status" value="1"/>
</dbReference>
<keyword evidence="8" id="KW-1185">Reference proteome</keyword>
<evidence type="ECO:0000256" key="4">
    <source>
        <dbReference type="PROSITE-ProRule" id="PRU00108"/>
    </source>
</evidence>
<dbReference type="PANTHER" id="PTHR11850">
    <property type="entry name" value="HOMEOBOX PROTEIN TRANSCRIPTION FACTORS"/>
    <property type="match status" value="1"/>
</dbReference>
<feature type="domain" description="Homeobox" evidence="6">
    <location>
        <begin position="353"/>
        <end position="416"/>
    </location>
</feature>
<dbReference type="InterPro" id="IPR050224">
    <property type="entry name" value="TALE_homeobox"/>
</dbReference>
<protein>
    <recommendedName>
        <fullName evidence="6">Homeobox domain-containing protein</fullName>
    </recommendedName>
</protein>
<dbReference type="SUPFAM" id="SSF46689">
    <property type="entry name" value="Homeodomain-like"/>
    <property type="match status" value="1"/>
</dbReference>
<dbReference type="CDD" id="cd00086">
    <property type="entry name" value="homeodomain"/>
    <property type="match status" value="1"/>
</dbReference>
<dbReference type="GO" id="GO:0006355">
    <property type="term" value="P:regulation of DNA-templated transcription"/>
    <property type="evidence" value="ECO:0007669"/>
    <property type="project" value="InterPro"/>
</dbReference>
<dbReference type="InterPro" id="IPR008422">
    <property type="entry name" value="KN_HD"/>
</dbReference>
<feature type="compositionally biased region" description="Polar residues" evidence="5">
    <location>
        <begin position="257"/>
        <end position="266"/>
    </location>
</feature>
<feature type="DNA-binding region" description="Homeobox" evidence="4">
    <location>
        <begin position="355"/>
        <end position="417"/>
    </location>
</feature>
<feature type="region of interest" description="Disordered" evidence="5">
    <location>
        <begin position="251"/>
        <end position="274"/>
    </location>
</feature>
<dbReference type="PROSITE" id="PS50071">
    <property type="entry name" value="HOMEOBOX_2"/>
    <property type="match status" value="1"/>
</dbReference>
<evidence type="ECO:0000259" key="6">
    <source>
        <dbReference type="PROSITE" id="PS50071"/>
    </source>
</evidence>
<dbReference type="GO" id="GO:0003677">
    <property type="term" value="F:DNA binding"/>
    <property type="evidence" value="ECO:0007669"/>
    <property type="project" value="UniProtKB-UniRule"/>
</dbReference>
<proteinExistence type="predicted"/>
<name>A0A6H0XJ88_9PEZI</name>
<sequence length="431" mass="48282">MEGKRALEDAGPAHDSGLSNGTLSRNDSPRLPTPDASRASDASSYTSAETRRGPAVSDLLSFRPHVTTQSDVKDYNRPSSQDGSALRSPLYGERRPLLPPLKMVRLYADSAPSMLTFQVIANAMNSPPETPRVDGASFQPSPREPAISASTFKPLAFYPNKRTRTEDRPQWQSVTARTSPEHTSASYPGYARRLSDPSTKRHRRYSLHSTYSSSRCYEPGKKSYYTFTGRPNSSGMSTSSHFESTLERPSFDRFPISPSSDTSCGRTDTIPYRTAGMHTDTRSYAHLPPPSPEYDQASTGAFKRHVPDTLRRGSSYNQSGTGYHRHFDDHDCHDSCHTNAGAFFMPPHYDYSQGKSRKRSNLPKQSTEIMKTWFDNNISNPYPSEEQKALFSSATGISMTQVSNWFINHRRRCPELREKRERVRTGGILDA</sequence>
<evidence type="ECO:0000256" key="3">
    <source>
        <dbReference type="ARBA" id="ARBA00023242"/>
    </source>
</evidence>
<dbReference type="InterPro" id="IPR009057">
    <property type="entry name" value="Homeodomain-like_sf"/>
</dbReference>
<dbReference type="Gene3D" id="1.10.10.60">
    <property type="entry name" value="Homeodomain-like"/>
    <property type="match status" value="1"/>
</dbReference>
<feature type="compositionally biased region" description="Polar residues" evidence="5">
    <location>
        <begin position="17"/>
        <end position="26"/>
    </location>
</feature>
<keyword evidence="3 4" id="KW-0539">Nucleus</keyword>
<dbReference type="Proteomes" id="UP000503462">
    <property type="component" value="Chromosome 1"/>
</dbReference>
<dbReference type="EMBL" id="CP051139">
    <property type="protein sequence ID" value="QIW94786.1"/>
    <property type="molecule type" value="Genomic_DNA"/>
</dbReference>
<feature type="region of interest" description="Disordered" evidence="5">
    <location>
        <begin position="1"/>
        <end position="94"/>
    </location>
</feature>
<comment type="subcellular location">
    <subcellularLocation>
        <location evidence="4">Nucleus</location>
    </subcellularLocation>
</comment>
<dbReference type="AlphaFoldDB" id="A0A6H0XJ88"/>
<evidence type="ECO:0000256" key="1">
    <source>
        <dbReference type="ARBA" id="ARBA00023125"/>
    </source>
</evidence>
<reference evidence="7 8" key="1">
    <citation type="journal article" date="2016" name="Sci. Rep.">
        <title>Peltaster fructicola genome reveals evolution from an invasive phytopathogen to an ectophytic parasite.</title>
        <authorList>
            <person name="Xu C."/>
            <person name="Chen H."/>
            <person name="Gleason M.L."/>
            <person name="Xu J.R."/>
            <person name="Liu H."/>
            <person name="Zhang R."/>
            <person name="Sun G."/>
        </authorList>
    </citation>
    <scope>NUCLEOTIDE SEQUENCE [LARGE SCALE GENOMIC DNA]</scope>
    <source>
        <strain evidence="7 8">LNHT1506</strain>
    </source>
</reference>
<dbReference type="OrthoDB" id="10056939at2759"/>
<organism evidence="7 8">
    <name type="scientific">Peltaster fructicola</name>
    <dbReference type="NCBI Taxonomy" id="286661"/>
    <lineage>
        <taxon>Eukaryota</taxon>
        <taxon>Fungi</taxon>
        <taxon>Dikarya</taxon>
        <taxon>Ascomycota</taxon>
        <taxon>Pezizomycotina</taxon>
        <taxon>Dothideomycetes</taxon>
        <taxon>Dothideomycetes incertae sedis</taxon>
        <taxon>Peltaster</taxon>
    </lineage>
</organism>
<dbReference type="SMART" id="SM00389">
    <property type="entry name" value="HOX"/>
    <property type="match status" value="1"/>
</dbReference>
<dbReference type="GO" id="GO:0005634">
    <property type="term" value="C:nucleus"/>
    <property type="evidence" value="ECO:0007669"/>
    <property type="project" value="UniProtKB-SubCell"/>
</dbReference>